<keyword evidence="3" id="KW-1185">Reference proteome</keyword>
<dbReference type="CDD" id="cd20691">
    <property type="entry name" value="CdiI_EC536-like"/>
    <property type="match status" value="1"/>
</dbReference>
<gene>
    <name evidence="2" type="ORF">NRB56_18790</name>
</gene>
<dbReference type="InterPro" id="IPR040547">
    <property type="entry name" value="CdiI"/>
</dbReference>
<dbReference type="Pfam" id="PF18616">
    <property type="entry name" value="CdiI_3"/>
    <property type="match status" value="1"/>
</dbReference>
<dbReference type="AlphaFoldDB" id="A0A7K0DKJ8"/>
<evidence type="ECO:0000313" key="3">
    <source>
        <dbReference type="Proteomes" id="UP000431401"/>
    </source>
</evidence>
<dbReference type="EMBL" id="WEGI01000004">
    <property type="protein sequence ID" value="MQY26315.1"/>
    <property type="molecule type" value="Genomic_DNA"/>
</dbReference>
<protein>
    <submittedName>
        <fullName evidence="2">Uncharacterized protein</fullName>
    </submittedName>
</protein>
<accession>A0A7K0DKJ8</accession>
<dbReference type="Proteomes" id="UP000431401">
    <property type="component" value="Unassembled WGS sequence"/>
</dbReference>
<evidence type="ECO:0000256" key="1">
    <source>
        <dbReference type="SAM" id="MobiDB-lite"/>
    </source>
</evidence>
<comment type="caution">
    <text evidence="2">The sequence shown here is derived from an EMBL/GenBank/DDBJ whole genome shotgun (WGS) entry which is preliminary data.</text>
</comment>
<reference evidence="2 3" key="1">
    <citation type="submission" date="2019-10" db="EMBL/GenBank/DDBJ databases">
        <title>Nocardia macrotermitis sp. nov. and Nocardia aurantia sp. nov., isolated from the gut of fungus growing-termite Macrotermes natalensis.</title>
        <authorList>
            <person name="Benndorf R."/>
            <person name="Schwitalla J."/>
            <person name="Martin K."/>
            <person name="De Beer W."/>
            <person name="Kaster A.-K."/>
            <person name="Vollmers J."/>
            <person name="Poulsen M."/>
            <person name="Beemelmanns C."/>
        </authorList>
    </citation>
    <scope>NUCLEOTIDE SEQUENCE [LARGE SCALE GENOMIC DNA]</scope>
    <source>
        <strain evidence="2 3">RB56</strain>
    </source>
</reference>
<sequence length="161" mass="17586">MIGPAGTVEEGLQNGEDSMNTIDLGSLTLEDLDGETRPEPPAGASREQQAVHTLRQTPIRALGAEELSVLLRQRESLESVVSWALTLLEQDPLTAGDFLPGGLLVALTDIPLEFWYGNANSTARLRIVTENLSAQDDLATYLPADHEVWRQLEALRKAEIL</sequence>
<feature type="region of interest" description="Disordered" evidence="1">
    <location>
        <begin position="1"/>
        <end position="20"/>
    </location>
</feature>
<name>A0A7K0DKJ8_9NOCA</name>
<proteinExistence type="predicted"/>
<organism evidence="2 3">
    <name type="scientific">Nocardia aurantia</name>
    <dbReference type="NCBI Taxonomy" id="2585199"/>
    <lineage>
        <taxon>Bacteria</taxon>
        <taxon>Bacillati</taxon>
        <taxon>Actinomycetota</taxon>
        <taxon>Actinomycetes</taxon>
        <taxon>Mycobacteriales</taxon>
        <taxon>Nocardiaceae</taxon>
        <taxon>Nocardia</taxon>
    </lineage>
</organism>
<evidence type="ECO:0000313" key="2">
    <source>
        <dbReference type="EMBL" id="MQY26315.1"/>
    </source>
</evidence>
<feature type="region of interest" description="Disordered" evidence="1">
    <location>
        <begin position="31"/>
        <end position="51"/>
    </location>
</feature>
<dbReference type="OrthoDB" id="4829274at2"/>